<keyword evidence="1" id="KW-1133">Transmembrane helix</keyword>
<keyword evidence="2" id="KW-1185">Reference proteome</keyword>
<organism evidence="2 3">
    <name type="scientific">Romanomermis culicivorax</name>
    <name type="common">Nematode worm</name>
    <dbReference type="NCBI Taxonomy" id="13658"/>
    <lineage>
        <taxon>Eukaryota</taxon>
        <taxon>Metazoa</taxon>
        <taxon>Ecdysozoa</taxon>
        <taxon>Nematoda</taxon>
        <taxon>Enoplea</taxon>
        <taxon>Dorylaimia</taxon>
        <taxon>Mermithida</taxon>
        <taxon>Mermithoidea</taxon>
        <taxon>Mermithidae</taxon>
        <taxon>Romanomermis</taxon>
    </lineage>
</organism>
<dbReference type="WBParaSite" id="nRc.2.0.1.t20243-RA">
    <property type="protein sequence ID" value="nRc.2.0.1.t20243-RA"/>
    <property type="gene ID" value="nRc.2.0.1.g20243"/>
</dbReference>
<dbReference type="AlphaFoldDB" id="A0A915J2Z9"/>
<sequence>MDSTTKYDAETVFQKRSSSDAVCSPSCRTRKKLYCVKSQELDDFKIHMITLMVVTIIFVFWIILYVGLTKLGFRVDRNSRRTADGVQKSDLPPELLCYLAFSRYHPDLVNIMNMQIRHKRFLALPYL</sequence>
<feature type="transmembrane region" description="Helical" evidence="1">
    <location>
        <begin position="46"/>
        <end position="68"/>
    </location>
</feature>
<accession>A0A915J2Z9</accession>
<reference evidence="3" key="1">
    <citation type="submission" date="2022-11" db="UniProtKB">
        <authorList>
            <consortium name="WormBaseParasite"/>
        </authorList>
    </citation>
    <scope>IDENTIFICATION</scope>
</reference>
<dbReference type="Proteomes" id="UP000887565">
    <property type="component" value="Unplaced"/>
</dbReference>
<evidence type="ECO:0000313" key="2">
    <source>
        <dbReference type="Proteomes" id="UP000887565"/>
    </source>
</evidence>
<keyword evidence="1" id="KW-0472">Membrane</keyword>
<name>A0A915J2Z9_ROMCU</name>
<protein>
    <submittedName>
        <fullName evidence="3">Uncharacterized protein</fullName>
    </submittedName>
</protein>
<evidence type="ECO:0000256" key="1">
    <source>
        <dbReference type="SAM" id="Phobius"/>
    </source>
</evidence>
<proteinExistence type="predicted"/>
<evidence type="ECO:0000313" key="3">
    <source>
        <dbReference type="WBParaSite" id="nRc.2.0.1.t20243-RA"/>
    </source>
</evidence>
<keyword evidence="1" id="KW-0812">Transmembrane</keyword>